<organism evidence="10 11">
    <name type="scientific">Usitatibacter palustris</name>
    <dbReference type="NCBI Taxonomy" id="2732487"/>
    <lineage>
        <taxon>Bacteria</taxon>
        <taxon>Pseudomonadati</taxon>
        <taxon>Pseudomonadota</taxon>
        <taxon>Betaproteobacteria</taxon>
        <taxon>Nitrosomonadales</taxon>
        <taxon>Usitatibacteraceae</taxon>
        <taxon>Usitatibacter</taxon>
    </lineage>
</organism>
<dbReference type="Gene3D" id="2.40.440.10">
    <property type="entry name" value="L,D-transpeptidase catalytic domain-like"/>
    <property type="match status" value="1"/>
</dbReference>
<feature type="active site" description="Nucleophile" evidence="7">
    <location>
        <position position="242"/>
    </location>
</feature>
<proteinExistence type="inferred from homology"/>
<comment type="similarity">
    <text evidence="2">Belongs to the YkuD family.</text>
</comment>
<evidence type="ECO:0000256" key="7">
    <source>
        <dbReference type="PROSITE-ProRule" id="PRU01373"/>
    </source>
</evidence>
<dbReference type="GO" id="GO:0004180">
    <property type="term" value="F:carboxypeptidase activity"/>
    <property type="evidence" value="ECO:0007669"/>
    <property type="project" value="UniProtKB-ARBA"/>
</dbReference>
<dbReference type="Proteomes" id="UP000503096">
    <property type="component" value="Chromosome"/>
</dbReference>
<evidence type="ECO:0000256" key="6">
    <source>
        <dbReference type="ARBA" id="ARBA00023316"/>
    </source>
</evidence>
<feature type="active site" description="Proton donor/acceptor" evidence="7">
    <location>
        <position position="225"/>
    </location>
</feature>
<dbReference type="InterPro" id="IPR038063">
    <property type="entry name" value="Transpep_catalytic_dom"/>
</dbReference>
<keyword evidence="4 7" id="KW-0133">Cell shape</keyword>
<keyword evidence="3" id="KW-0808">Transferase</keyword>
<name>A0A6M4H5D0_9PROT</name>
<reference evidence="10 11" key="1">
    <citation type="submission" date="2020-04" db="EMBL/GenBank/DDBJ databases">
        <title>Usitatibacter rugosus gen. nov., sp. nov. and Usitatibacter palustris sp. nov., novel members of Usitatibacteraceae fam. nov. within the order Nitrosomonadales isolated from soil.</title>
        <authorList>
            <person name="Huber K.J."/>
            <person name="Neumann-Schaal M."/>
            <person name="Geppert A."/>
            <person name="Luckner M."/>
            <person name="Wanner G."/>
            <person name="Overmann J."/>
        </authorList>
    </citation>
    <scope>NUCLEOTIDE SEQUENCE [LARGE SCALE GENOMIC DNA]</scope>
    <source>
        <strain evidence="10 11">Swamp67</strain>
    </source>
</reference>
<dbReference type="UniPathway" id="UPA00219"/>
<evidence type="ECO:0000256" key="5">
    <source>
        <dbReference type="ARBA" id="ARBA00022984"/>
    </source>
</evidence>
<keyword evidence="8" id="KW-0732">Signal</keyword>
<evidence type="ECO:0000313" key="10">
    <source>
        <dbReference type="EMBL" id="QJR14690.1"/>
    </source>
</evidence>
<feature type="domain" description="L,D-TPase catalytic" evidence="9">
    <location>
        <begin position="134"/>
        <end position="267"/>
    </location>
</feature>
<dbReference type="InterPro" id="IPR005490">
    <property type="entry name" value="LD_TPept_cat_dom"/>
</dbReference>
<dbReference type="PROSITE" id="PS52029">
    <property type="entry name" value="LD_TPASE"/>
    <property type="match status" value="1"/>
</dbReference>
<dbReference type="AlphaFoldDB" id="A0A6M4H5D0"/>
<dbReference type="CDD" id="cd16913">
    <property type="entry name" value="YkuD_like"/>
    <property type="match status" value="1"/>
</dbReference>
<dbReference type="Pfam" id="PF24125">
    <property type="entry name" value="Cds6_C"/>
    <property type="match status" value="1"/>
</dbReference>
<dbReference type="SUPFAM" id="SSF54427">
    <property type="entry name" value="NTF2-like"/>
    <property type="match status" value="1"/>
</dbReference>
<evidence type="ECO:0000256" key="2">
    <source>
        <dbReference type="ARBA" id="ARBA00005992"/>
    </source>
</evidence>
<dbReference type="PANTHER" id="PTHR36699:SF1">
    <property type="entry name" value="L,D-TRANSPEPTIDASE YAFK-RELATED"/>
    <property type="match status" value="1"/>
</dbReference>
<dbReference type="InParanoid" id="A0A6M4H5D0"/>
<keyword evidence="6 7" id="KW-0961">Cell wall biogenesis/degradation</keyword>
<evidence type="ECO:0000256" key="1">
    <source>
        <dbReference type="ARBA" id="ARBA00004752"/>
    </source>
</evidence>
<dbReference type="GO" id="GO:0008360">
    <property type="term" value="P:regulation of cell shape"/>
    <property type="evidence" value="ECO:0007669"/>
    <property type="project" value="UniProtKB-UniRule"/>
</dbReference>
<protein>
    <recommendedName>
        <fullName evidence="9">L,D-TPase catalytic domain-containing protein</fullName>
    </recommendedName>
</protein>
<evidence type="ECO:0000256" key="4">
    <source>
        <dbReference type="ARBA" id="ARBA00022960"/>
    </source>
</evidence>
<dbReference type="PANTHER" id="PTHR36699">
    <property type="entry name" value="LD-TRANSPEPTIDASE"/>
    <property type="match status" value="1"/>
</dbReference>
<dbReference type="SUPFAM" id="SSF141523">
    <property type="entry name" value="L,D-transpeptidase catalytic domain-like"/>
    <property type="match status" value="1"/>
</dbReference>
<sequence>MKRAFFAALALAACPSFADGDGDGSAGVFSFSNDVEGSLVRAIVGLRESGLRQAMGEIDEVLLRNPNFRLGHLIRGDLLMARAGQPVAFGATATSASMAPLQDEARVRLQRYLDAPNIEHLPAPLLQLSPSQPHAILVDTTRSRLFIYANDNGRPKYVTDFYISLGKNGDEKRREGDQKTPIGVYTIVSSKEKLPDFYGTGAYPISYPNEWDKRNGRNGHGIWLHGTPSETYSRPPFATDGCVVLTNDDFNRLARYVDVGRTPVVIGRKITWREPASWENDRKEFLNAFGQWRTDWESRDTDKYLAHYGKEFEPGTKSREAWSAQKRKVNAGKSWIKVGVAQMSLFAYPGAGPMMMVTFEQDYRSNNLSNKTLKRQYWAKEGDRWRIVHESVVS</sequence>
<dbReference type="GO" id="GO:0016740">
    <property type="term" value="F:transferase activity"/>
    <property type="evidence" value="ECO:0007669"/>
    <property type="project" value="UniProtKB-KW"/>
</dbReference>
<feature type="signal peptide" evidence="8">
    <location>
        <begin position="1"/>
        <end position="18"/>
    </location>
</feature>
<feature type="chain" id="PRO_5026767779" description="L,D-TPase catalytic domain-containing protein" evidence="8">
    <location>
        <begin position="19"/>
        <end position="394"/>
    </location>
</feature>
<evidence type="ECO:0000256" key="3">
    <source>
        <dbReference type="ARBA" id="ARBA00022679"/>
    </source>
</evidence>
<evidence type="ECO:0000313" key="11">
    <source>
        <dbReference type="Proteomes" id="UP000503096"/>
    </source>
</evidence>
<dbReference type="GO" id="GO:0009252">
    <property type="term" value="P:peptidoglycan biosynthetic process"/>
    <property type="evidence" value="ECO:0007669"/>
    <property type="project" value="UniProtKB-UniPathway"/>
</dbReference>
<dbReference type="Pfam" id="PF03734">
    <property type="entry name" value="YkuD"/>
    <property type="match status" value="1"/>
</dbReference>
<comment type="pathway">
    <text evidence="1 7">Cell wall biogenesis; peptidoglycan biosynthesis.</text>
</comment>
<evidence type="ECO:0000256" key="8">
    <source>
        <dbReference type="SAM" id="SignalP"/>
    </source>
</evidence>
<dbReference type="InterPro" id="IPR056203">
    <property type="entry name" value="Cds6_C"/>
</dbReference>
<keyword evidence="11" id="KW-1185">Reference proteome</keyword>
<dbReference type="Gene3D" id="3.10.450.50">
    <property type="match status" value="1"/>
</dbReference>
<dbReference type="GO" id="GO:0071555">
    <property type="term" value="P:cell wall organization"/>
    <property type="evidence" value="ECO:0007669"/>
    <property type="project" value="UniProtKB-UniRule"/>
</dbReference>
<keyword evidence="5 7" id="KW-0573">Peptidoglycan synthesis</keyword>
<gene>
    <name evidence="10" type="ORF">DSM104440_01500</name>
</gene>
<evidence type="ECO:0000259" key="9">
    <source>
        <dbReference type="PROSITE" id="PS52029"/>
    </source>
</evidence>
<dbReference type="EMBL" id="CP053073">
    <property type="protein sequence ID" value="QJR14690.1"/>
    <property type="molecule type" value="Genomic_DNA"/>
</dbReference>
<dbReference type="KEGG" id="upl:DSM104440_01500"/>
<accession>A0A6M4H5D0</accession>
<dbReference type="InterPro" id="IPR032710">
    <property type="entry name" value="NTF2-like_dom_sf"/>
</dbReference>